<protein>
    <submittedName>
        <fullName evidence="6">1-acyl-sn-glycerol-3-phosphate acyltransferase</fullName>
    </submittedName>
</protein>
<dbReference type="Proteomes" id="UP000248592">
    <property type="component" value="Chromosome"/>
</dbReference>
<dbReference type="AlphaFoldDB" id="A0A2Z4JUD0"/>
<dbReference type="CDD" id="cd07989">
    <property type="entry name" value="LPLAT_AGPAT-like"/>
    <property type="match status" value="1"/>
</dbReference>
<evidence type="ECO:0000256" key="3">
    <source>
        <dbReference type="ARBA" id="ARBA00023315"/>
    </source>
</evidence>
<gene>
    <name evidence="6" type="ORF">Pas1_07515</name>
</gene>
<keyword evidence="3 6" id="KW-0012">Acyltransferase</keyword>
<dbReference type="Pfam" id="PF01553">
    <property type="entry name" value="Acyltransferase"/>
    <property type="match status" value="1"/>
</dbReference>
<evidence type="ECO:0000313" key="7">
    <source>
        <dbReference type="Proteomes" id="UP000248592"/>
    </source>
</evidence>
<evidence type="ECO:0000256" key="4">
    <source>
        <dbReference type="SAM" id="Phobius"/>
    </source>
</evidence>
<dbReference type="InterPro" id="IPR002123">
    <property type="entry name" value="Plipid/glycerol_acylTrfase"/>
</dbReference>
<keyword evidence="2 6" id="KW-0808">Transferase</keyword>
<dbReference type="GO" id="GO:0003841">
    <property type="term" value="F:1-acylglycerol-3-phosphate O-acyltransferase activity"/>
    <property type="evidence" value="ECO:0007669"/>
    <property type="project" value="TreeGrafter"/>
</dbReference>
<feature type="transmembrane region" description="Helical" evidence="4">
    <location>
        <begin position="20"/>
        <end position="48"/>
    </location>
</feature>
<keyword evidence="4" id="KW-1133">Transmembrane helix</keyword>
<dbReference type="GO" id="GO:0006654">
    <property type="term" value="P:phosphatidic acid biosynthetic process"/>
    <property type="evidence" value="ECO:0007669"/>
    <property type="project" value="TreeGrafter"/>
</dbReference>
<evidence type="ECO:0000256" key="1">
    <source>
        <dbReference type="ARBA" id="ARBA00005189"/>
    </source>
</evidence>
<name>A0A2Z4JUD0_9BURK</name>
<dbReference type="SMART" id="SM00563">
    <property type="entry name" value="PlsC"/>
    <property type="match status" value="1"/>
</dbReference>
<keyword evidence="4" id="KW-0812">Transmembrane</keyword>
<reference evidence="7" key="1">
    <citation type="submission" date="2018-06" db="EMBL/GenBank/DDBJ databases">
        <title>Description of a new Polynucleobacter species.</title>
        <authorList>
            <person name="Hahn M.W."/>
        </authorList>
    </citation>
    <scope>NUCLEOTIDE SEQUENCE [LARGE SCALE GENOMIC DNA]</scope>
    <source>
        <strain evidence="7">MG-25-Pas1-D2</strain>
    </source>
</reference>
<organism evidence="6 7">
    <name type="scientific">Polynucleobacter paneuropaeus</name>
    <dbReference type="NCBI Taxonomy" id="2527775"/>
    <lineage>
        <taxon>Bacteria</taxon>
        <taxon>Pseudomonadati</taxon>
        <taxon>Pseudomonadota</taxon>
        <taxon>Betaproteobacteria</taxon>
        <taxon>Burkholderiales</taxon>
        <taxon>Burkholderiaceae</taxon>
        <taxon>Polynucleobacter</taxon>
    </lineage>
</organism>
<proteinExistence type="predicted"/>
<feature type="domain" description="Phospholipid/glycerol acyltransferase" evidence="5">
    <location>
        <begin position="96"/>
        <end position="204"/>
    </location>
</feature>
<dbReference type="SUPFAM" id="SSF69593">
    <property type="entry name" value="Glycerol-3-phosphate (1)-acyltransferase"/>
    <property type="match status" value="1"/>
</dbReference>
<dbReference type="EMBL" id="CP030085">
    <property type="protein sequence ID" value="AWW50239.1"/>
    <property type="molecule type" value="Genomic_DNA"/>
</dbReference>
<keyword evidence="4" id="KW-0472">Membrane</keyword>
<comment type="pathway">
    <text evidence="1">Lipid metabolism.</text>
</comment>
<evidence type="ECO:0000256" key="2">
    <source>
        <dbReference type="ARBA" id="ARBA00022679"/>
    </source>
</evidence>
<evidence type="ECO:0000259" key="5">
    <source>
        <dbReference type="SMART" id="SM00563"/>
    </source>
</evidence>
<accession>A0A2Z4JUD0</accession>
<evidence type="ECO:0000313" key="6">
    <source>
        <dbReference type="EMBL" id="AWW50239.1"/>
    </source>
</evidence>
<dbReference type="PANTHER" id="PTHR10434">
    <property type="entry name" value="1-ACYL-SN-GLYCEROL-3-PHOSPHATE ACYLTRANSFERASE"/>
    <property type="match status" value="1"/>
</dbReference>
<dbReference type="PANTHER" id="PTHR10434:SF66">
    <property type="entry name" value="PHOSPHOLIPID_GLYCEROL ACYLTRANSFERASE DOMAIN-CONTAINING PROTEIN"/>
    <property type="match status" value="1"/>
</dbReference>
<sequence>MRHWCNLLDVKEGKALNRYWRIFATGLLFAIFGLGGILLTCASIPILILTSDSETRRKYGKRLLRKSFQSFLWGMQLLGVMNLQIKNIDRLKSGGRLVLANHPSLIDAVVLIALIENPNGIIKSSLFNNPSMYGLAKLAGLIRNVEGPELIRKSIESITTGDNLIVFPEGTRTKVLGEVVFKRGAAYIAIKGGFDITPLLMLTSEPFLKKDDSWYKVPLNKPLLTVYVMEEIKIATKIRAGGDIILSTEELTEYLEEYYLHELREYERSGIRD</sequence>